<keyword evidence="4 7" id="KW-0406">Ion transport</keyword>
<comment type="subunit">
    <text evidence="5">V-ATPase is a heteromultimeric enzyme composed of a peripheral catalytic V1 complex (components A to H) attached to an integral membrane V0 proton pore complex (components: a, c, c', c'', d, e, f and VOA1).</text>
</comment>
<protein>
    <recommendedName>
        <fullName evidence="7">V-type proton ATPase subunit</fullName>
    </recommendedName>
</protein>
<keyword evidence="9" id="KW-1185">Reference proteome</keyword>
<dbReference type="PIRSF" id="PIRSF018497">
    <property type="entry name" value="V-ATP_synth_D"/>
    <property type="match status" value="1"/>
</dbReference>
<dbReference type="Proteomes" id="UP000196158">
    <property type="component" value="Unassembled WGS sequence"/>
</dbReference>
<dbReference type="STRING" id="1789683.A0A1X7R9S8"/>
<evidence type="ECO:0000313" key="8">
    <source>
        <dbReference type="EMBL" id="SMN21976.1"/>
    </source>
</evidence>
<dbReference type="PANTHER" id="PTHR11028">
    <property type="entry name" value="VACUOLAR ATP SYNTHASE SUBUNIT AC39"/>
    <property type="match status" value="1"/>
</dbReference>
<dbReference type="FunFam" id="1.20.1690.10:FF:000003">
    <property type="entry name" value="V-type proton ATPase subunit"/>
    <property type="match status" value="1"/>
</dbReference>
<sequence>MEGVYFNIDNGYIEGIIRGYRNGFLTANQYLNLTQCDTLEDLKLQLSSTDYGNFLSSVPAEGLTTSVIQEHCSDKLFNEFNYIRNQLSGKSVKFMDYITFGYMIDNVVLMITGTIHARDKSEILSRCHPLGWFDTLPTLSVATDLESLYDTVLVDTPLAPFFKDCFDNADELDDLNIEIIRNKLYKAYLEDFATFVSEEIEEPSKEIMLELLGFEADRRSINVSLNSLQSDDISDDLKRSLLPNLGKCYPVVSDMLSKAHDFESVRAALANVYEYRSILENGNLEDQFYQLEMELCRDAFTQQFAISTVWAWMKSKEQEIRNITWIAECIAQNQRERINNYTSVY</sequence>
<dbReference type="GO" id="GO:0033179">
    <property type="term" value="C:proton-transporting V-type ATPase, V0 domain"/>
    <property type="evidence" value="ECO:0007669"/>
    <property type="project" value="InterPro"/>
</dbReference>
<keyword evidence="2 7" id="KW-0813">Transport</keyword>
<dbReference type="AlphaFoldDB" id="A0A1X7R9S8"/>
<evidence type="ECO:0000256" key="2">
    <source>
        <dbReference type="ARBA" id="ARBA00022448"/>
    </source>
</evidence>
<accession>A0A1X7R9S8</accession>
<name>A0A1X7R9S8_9SACH</name>
<evidence type="ECO:0000256" key="1">
    <source>
        <dbReference type="ARBA" id="ARBA00006709"/>
    </source>
</evidence>
<comment type="subunit">
    <text evidence="7">V-ATPase is a heteromultimeric enzyme made up of two complexes: the ATP-hydrolytic V1 complex and the proton translocation V0 complex.</text>
</comment>
<evidence type="ECO:0000256" key="5">
    <source>
        <dbReference type="ARBA" id="ARBA00029477"/>
    </source>
</evidence>
<dbReference type="InterPro" id="IPR044911">
    <property type="entry name" value="V-type_ATPase_csu/dsu_dom_3"/>
</dbReference>
<proteinExistence type="inferred from homology"/>
<dbReference type="InterPro" id="IPR036079">
    <property type="entry name" value="ATPase_csu/dsu_sf"/>
</dbReference>
<dbReference type="InterPro" id="IPR035067">
    <property type="entry name" value="V-type_ATPase_csu/dsu"/>
</dbReference>
<keyword evidence="3 7" id="KW-0375">Hydrogen ion transport</keyword>
<evidence type="ECO:0000256" key="6">
    <source>
        <dbReference type="ARBA" id="ARBA00059115"/>
    </source>
</evidence>
<organism evidence="8 9">
    <name type="scientific">Maudiozyma saulgeensis</name>
    <dbReference type="NCBI Taxonomy" id="1789683"/>
    <lineage>
        <taxon>Eukaryota</taxon>
        <taxon>Fungi</taxon>
        <taxon>Dikarya</taxon>
        <taxon>Ascomycota</taxon>
        <taxon>Saccharomycotina</taxon>
        <taxon>Saccharomycetes</taxon>
        <taxon>Saccharomycetales</taxon>
        <taxon>Saccharomycetaceae</taxon>
        <taxon>Maudiozyma</taxon>
    </lineage>
</organism>
<comment type="function">
    <text evidence="6 7">Subunit of the V0 complex of vacuolar(H+)-ATPase (V-ATPase), a multisubunit enzyme composed of a peripheral complex (V1) that hydrolyzes ATP and a membrane integral complex (V0) that translocates protons. V-ATPase is responsible for acidifying and maintaining the pH of intracellular compartments. This subunit is a non-integral membrane component of the membrane pore domain and is required for proper assembly of the V0 sector. Might be involved in the regulated assembly of V1 subunits onto the membrane sector or alternatively may prevent the passage of protons through V0 pores.</text>
</comment>
<evidence type="ECO:0000313" key="9">
    <source>
        <dbReference type="Proteomes" id="UP000196158"/>
    </source>
</evidence>
<evidence type="ECO:0000256" key="7">
    <source>
        <dbReference type="PIRNR" id="PIRNR018497"/>
    </source>
</evidence>
<dbReference type="InterPro" id="IPR002843">
    <property type="entry name" value="ATPase_V0-cplx_csu/dsu"/>
</dbReference>
<dbReference type="Pfam" id="PF01992">
    <property type="entry name" value="vATP-synt_AC39"/>
    <property type="match status" value="1"/>
</dbReference>
<gene>
    <name evidence="8" type="ORF">KASA_0J03311G</name>
</gene>
<dbReference type="Gene3D" id="1.20.1690.10">
    <property type="entry name" value="V-type ATP synthase subunit C domain"/>
    <property type="match status" value="2"/>
</dbReference>
<evidence type="ECO:0000256" key="3">
    <source>
        <dbReference type="ARBA" id="ARBA00022781"/>
    </source>
</evidence>
<comment type="similarity">
    <text evidence="1 7">Belongs to the V-ATPase V0D/AC39 subunit family.</text>
</comment>
<dbReference type="GO" id="GO:0046961">
    <property type="term" value="F:proton-transporting ATPase activity, rotational mechanism"/>
    <property type="evidence" value="ECO:0007669"/>
    <property type="project" value="InterPro"/>
</dbReference>
<dbReference type="EMBL" id="FXLY01000009">
    <property type="protein sequence ID" value="SMN21976.1"/>
    <property type="molecule type" value="Genomic_DNA"/>
</dbReference>
<reference evidence="8 9" key="1">
    <citation type="submission" date="2017-04" db="EMBL/GenBank/DDBJ databases">
        <authorList>
            <person name="Afonso C.L."/>
            <person name="Miller P.J."/>
            <person name="Scott M.A."/>
            <person name="Spackman E."/>
            <person name="Goraichik I."/>
            <person name="Dimitrov K.M."/>
            <person name="Suarez D.L."/>
            <person name="Swayne D.E."/>
        </authorList>
    </citation>
    <scope>NUCLEOTIDE SEQUENCE [LARGE SCALE GENOMIC DNA]</scope>
</reference>
<dbReference type="OrthoDB" id="10250083at2759"/>
<dbReference type="Gene3D" id="1.10.132.50">
    <property type="entry name" value="ATP synthase (C/AC39) subunit, domain 3"/>
    <property type="match status" value="1"/>
</dbReference>
<evidence type="ECO:0000256" key="4">
    <source>
        <dbReference type="ARBA" id="ARBA00023065"/>
    </source>
</evidence>
<dbReference type="InterPro" id="IPR016727">
    <property type="entry name" value="ATPase_V0-cplx_dsu"/>
</dbReference>
<dbReference type="SUPFAM" id="SSF103486">
    <property type="entry name" value="V-type ATP synthase subunit C"/>
    <property type="match status" value="1"/>
</dbReference>